<dbReference type="AlphaFoldDB" id="A0A9B0WSL0"/>
<dbReference type="GO" id="GO:0006099">
    <property type="term" value="P:tricarboxylic acid cycle"/>
    <property type="evidence" value="ECO:0007669"/>
    <property type="project" value="UniProtKB-KW"/>
</dbReference>
<dbReference type="GO" id="GO:0048039">
    <property type="term" value="F:ubiquinone binding"/>
    <property type="evidence" value="ECO:0007669"/>
    <property type="project" value="TreeGrafter"/>
</dbReference>
<dbReference type="GeneID" id="102842383"/>
<keyword evidence="8 13" id="KW-0809">Transit peptide</keyword>
<accession>A0A9B0WSL0</accession>
<dbReference type="Pfam" id="PF05328">
    <property type="entry name" value="CybS"/>
    <property type="match status" value="1"/>
</dbReference>
<comment type="similarity">
    <text evidence="3 13">Belongs to the CybS family.</text>
</comment>
<keyword evidence="13" id="KW-0479">Metal-binding</keyword>
<organism evidence="14 15">
    <name type="scientific">Chrysochloris asiatica</name>
    <name type="common">Cape golden mole</name>
    <dbReference type="NCBI Taxonomy" id="185453"/>
    <lineage>
        <taxon>Eukaryota</taxon>
        <taxon>Metazoa</taxon>
        <taxon>Chordata</taxon>
        <taxon>Craniata</taxon>
        <taxon>Vertebrata</taxon>
        <taxon>Euteleostomi</taxon>
        <taxon>Mammalia</taxon>
        <taxon>Eutheria</taxon>
        <taxon>Afrotheria</taxon>
        <taxon>Chrysochloridae</taxon>
        <taxon>Chrysochlorinae</taxon>
        <taxon>Chrysochloris</taxon>
    </lineage>
</organism>
<gene>
    <name evidence="15" type="primary">LOC102842383</name>
</gene>
<dbReference type="InterPro" id="IPR034804">
    <property type="entry name" value="SQR/QFR_C/D"/>
</dbReference>
<dbReference type="PANTHER" id="PTHR13337:SF2">
    <property type="entry name" value="SUCCINATE DEHYDROGENASE [UBIQUINONE] CYTOCHROME B SMALL SUBUNIT, MITOCHONDRIAL"/>
    <property type="match status" value="1"/>
</dbReference>
<evidence type="ECO:0000313" key="14">
    <source>
        <dbReference type="Proteomes" id="UP000504623"/>
    </source>
</evidence>
<evidence type="ECO:0000256" key="12">
    <source>
        <dbReference type="ARBA" id="ARBA00045847"/>
    </source>
</evidence>
<dbReference type="Gene3D" id="1.20.1300.10">
    <property type="entry name" value="Fumarate reductase/succinate dehydrogenase, transmembrane subunit"/>
    <property type="match status" value="1"/>
</dbReference>
<evidence type="ECO:0000256" key="5">
    <source>
        <dbReference type="ARBA" id="ARBA00022448"/>
    </source>
</evidence>
<keyword evidence="13" id="KW-0249">Electron transport</keyword>
<evidence type="ECO:0000256" key="11">
    <source>
        <dbReference type="ARBA" id="ARBA00023136"/>
    </source>
</evidence>
<evidence type="ECO:0000256" key="1">
    <source>
        <dbReference type="ARBA" id="ARBA00004448"/>
    </source>
</evidence>
<evidence type="ECO:0000256" key="7">
    <source>
        <dbReference type="ARBA" id="ARBA00022792"/>
    </source>
</evidence>
<protein>
    <recommendedName>
        <fullName evidence="13">Succinate dehydrogenase [ubiquinone] cytochrome b small subunit</fullName>
    </recommendedName>
</protein>
<keyword evidence="13" id="KW-0408">Iron</keyword>
<keyword evidence="5 13" id="KW-0813">Transport</keyword>
<sequence length="156" mass="16409">MVVIWRLSVFGGAQRAQALFLQTPVIRPAPVSALVQDWSPLGGGHTRLSPSHCSSSQAASLHRTGERVVSVLLLGLLRAACLNPCSATDCSQLAALSLYGPWGLGQAVTDCVHEDAPQEAAKAGLLALWALTIAGVCYCRYHDVGICKAVAMLCNL</sequence>
<keyword evidence="9" id="KW-1133">Transmembrane helix</keyword>
<name>A0A9B0WSL0_CHRAS</name>
<evidence type="ECO:0000256" key="6">
    <source>
        <dbReference type="ARBA" id="ARBA00022692"/>
    </source>
</evidence>
<comment type="pathway">
    <text evidence="2">Carbohydrate metabolism; tricarboxylic acid cycle.</text>
</comment>
<evidence type="ECO:0000256" key="8">
    <source>
        <dbReference type="ARBA" id="ARBA00022946"/>
    </source>
</evidence>
<comment type="subunit">
    <text evidence="4">Component of complex II composed of four subunits: the flavoprotein (FP) SDHA, iron-sulfur protein (IP) SDHB, and a cytochrome b560 composed of SDHC and SDHD.</text>
</comment>
<keyword evidence="14" id="KW-1185">Reference proteome</keyword>
<proteinExistence type="inferred from homology"/>
<keyword evidence="11 13" id="KW-0472">Membrane</keyword>
<dbReference type="GO" id="GO:0020037">
    <property type="term" value="F:heme binding"/>
    <property type="evidence" value="ECO:0007669"/>
    <property type="project" value="TreeGrafter"/>
</dbReference>
<dbReference type="OrthoDB" id="18577at2759"/>
<comment type="function">
    <text evidence="12">Membrane-anchoring subunit of succinate dehydrogenase (SDH) that is involved in complex II of the mitochondrial electron transport chain and is responsible for transferring electrons from succinate to ubiquinone (coenzyme Q). SDH also oxidizes malate to the non-canonical enol form of oxaloacetate, enol-oxaloacetate. Enol-oxaloacetate, which is a potent inhibitor of the succinate dehydrogenase activity, is further isomerized into keto-oxaloacetate.</text>
</comment>
<keyword evidence="13" id="KW-0816">Tricarboxylic acid cycle</keyword>
<evidence type="ECO:0000313" key="15">
    <source>
        <dbReference type="RefSeq" id="XP_006868544.1"/>
    </source>
</evidence>
<evidence type="ECO:0000256" key="10">
    <source>
        <dbReference type="ARBA" id="ARBA00023128"/>
    </source>
</evidence>
<dbReference type="GO" id="GO:0046872">
    <property type="term" value="F:metal ion binding"/>
    <property type="evidence" value="ECO:0007669"/>
    <property type="project" value="UniProtKB-KW"/>
</dbReference>
<dbReference type="GO" id="GO:0005743">
    <property type="term" value="C:mitochondrial inner membrane"/>
    <property type="evidence" value="ECO:0007669"/>
    <property type="project" value="UniProtKB-SubCell"/>
</dbReference>
<dbReference type="PANTHER" id="PTHR13337">
    <property type="entry name" value="SUCCINATE DEHYDROGENASE"/>
    <property type="match status" value="1"/>
</dbReference>
<reference evidence="15" key="1">
    <citation type="submission" date="2025-08" db="UniProtKB">
        <authorList>
            <consortium name="RefSeq"/>
        </authorList>
    </citation>
    <scope>IDENTIFICATION</scope>
    <source>
        <tissue evidence="15">Spleen</tissue>
    </source>
</reference>
<evidence type="ECO:0000256" key="3">
    <source>
        <dbReference type="ARBA" id="ARBA00007294"/>
    </source>
</evidence>
<dbReference type="RefSeq" id="XP_006868544.1">
    <property type="nucleotide sequence ID" value="XM_006868482.1"/>
</dbReference>
<dbReference type="Proteomes" id="UP000504623">
    <property type="component" value="Unplaced"/>
</dbReference>
<dbReference type="GO" id="GO:0006121">
    <property type="term" value="P:mitochondrial electron transport, succinate to ubiquinone"/>
    <property type="evidence" value="ECO:0007669"/>
    <property type="project" value="TreeGrafter"/>
</dbReference>
<comment type="subcellular location">
    <subcellularLocation>
        <location evidence="1 13">Mitochondrion inner membrane</location>
        <topology evidence="1 13">Multi-pass membrane protein</topology>
    </subcellularLocation>
</comment>
<keyword evidence="7 13" id="KW-0999">Mitochondrion inner membrane</keyword>
<dbReference type="InterPro" id="IPR007992">
    <property type="entry name" value="CybS"/>
</dbReference>
<evidence type="ECO:0000256" key="4">
    <source>
        <dbReference type="ARBA" id="ARBA00011758"/>
    </source>
</evidence>
<keyword evidence="10 13" id="KW-0496">Mitochondrion</keyword>
<evidence type="ECO:0000256" key="9">
    <source>
        <dbReference type="ARBA" id="ARBA00022989"/>
    </source>
</evidence>
<evidence type="ECO:0000256" key="13">
    <source>
        <dbReference type="RuleBase" id="RU364031"/>
    </source>
</evidence>
<evidence type="ECO:0000256" key="2">
    <source>
        <dbReference type="ARBA" id="ARBA00005163"/>
    </source>
</evidence>
<keyword evidence="6" id="KW-0812">Transmembrane</keyword>
<keyword evidence="13" id="KW-0349">Heme</keyword>